<evidence type="ECO:0000313" key="3">
    <source>
        <dbReference type="EMBL" id="WOG85075.1"/>
    </source>
</evidence>
<dbReference type="OMA" id="WNDVDNI"/>
<dbReference type="InterPro" id="IPR055314">
    <property type="entry name" value="At2g29880-like"/>
</dbReference>
<sequence>MADTPVARERDEYNTWKKEETRLLLRLMVDATKQGWCINSGSLSKETFNSAFRYDSTSKMFTAPNEVWDEYLKAHPEGVTLRNKVLEDYEDLQIIIGNTGANNITERTLETNEISDIRIDDLDYDINDEGFVQKDNGSTLGSSEIFKLIKKKLPIKRSRNDHEEGSNLNENTLLPSILEHVTKLGTSLERINDSLQKRENEITTWDAIKEVPDVDDHIRFEAFNLLDCETKKDGFLKMTLEERARWMLYMMGNK</sequence>
<organism evidence="2">
    <name type="scientific">Daucus carota subsp. sativus</name>
    <name type="common">Carrot</name>
    <dbReference type="NCBI Taxonomy" id="79200"/>
    <lineage>
        <taxon>Eukaryota</taxon>
        <taxon>Viridiplantae</taxon>
        <taxon>Streptophyta</taxon>
        <taxon>Embryophyta</taxon>
        <taxon>Tracheophyta</taxon>
        <taxon>Spermatophyta</taxon>
        <taxon>Magnoliopsida</taxon>
        <taxon>eudicotyledons</taxon>
        <taxon>Gunneridae</taxon>
        <taxon>Pentapetalae</taxon>
        <taxon>asterids</taxon>
        <taxon>campanulids</taxon>
        <taxon>Apiales</taxon>
        <taxon>Apiaceae</taxon>
        <taxon>Apioideae</taxon>
        <taxon>Scandiceae</taxon>
        <taxon>Daucinae</taxon>
        <taxon>Daucus</taxon>
        <taxon>Daucus sect. Daucus</taxon>
    </lineage>
</organism>
<evidence type="ECO:0000313" key="2">
    <source>
        <dbReference type="EMBL" id="KZN11343.1"/>
    </source>
</evidence>
<dbReference type="Pfam" id="PF24769">
    <property type="entry name" value="At2g29880_C"/>
    <property type="match status" value="1"/>
</dbReference>
<evidence type="ECO:0000259" key="1">
    <source>
        <dbReference type="Pfam" id="PF24769"/>
    </source>
</evidence>
<reference evidence="2" key="1">
    <citation type="journal article" date="2016" name="Nat. Genet.">
        <title>A high-quality carrot genome assembly provides new insights into carotenoid accumulation and asterid genome evolution.</title>
        <authorList>
            <person name="Iorizzo M."/>
            <person name="Ellison S."/>
            <person name="Senalik D."/>
            <person name="Zeng P."/>
            <person name="Satapoomin P."/>
            <person name="Huang J."/>
            <person name="Bowman M."/>
            <person name="Iovene M."/>
            <person name="Sanseverino W."/>
            <person name="Cavagnaro P."/>
            <person name="Yildiz M."/>
            <person name="Macko-Podgorni A."/>
            <person name="Moranska E."/>
            <person name="Grzebelus E."/>
            <person name="Grzebelus D."/>
            <person name="Ashrafi H."/>
            <person name="Zheng Z."/>
            <person name="Cheng S."/>
            <person name="Spooner D."/>
            <person name="Van Deynze A."/>
            <person name="Simon P."/>
        </authorList>
    </citation>
    <scope>NUCLEOTIDE SEQUENCE [LARGE SCALE GENOMIC DNA]</scope>
    <source>
        <tissue evidence="2">Leaf</tissue>
    </source>
</reference>
<dbReference type="AlphaFoldDB" id="A0A162B8G8"/>
<feature type="domain" description="At2g29880-like C-terminal" evidence="1">
    <location>
        <begin position="205"/>
        <end position="249"/>
    </location>
</feature>
<evidence type="ECO:0000313" key="4">
    <source>
        <dbReference type="Proteomes" id="UP000077755"/>
    </source>
</evidence>
<accession>A0A162B8G8</accession>
<keyword evidence="4" id="KW-1185">Reference proteome</keyword>
<reference evidence="3" key="2">
    <citation type="submission" date="2022-03" db="EMBL/GenBank/DDBJ databases">
        <title>Draft title - Genomic analysis of global carrot germplasm unveils the trajectory of domestication and the origin of high carotenoid orange carrot.</title>
        <authorList>
            <person name="Iorizzo M."/>
            <person name="Ellison S."/>
            <person name="Senalik D."/>
            <person name="Macko-Podgorni A."/>
            <person name="Grzebelus D."/>
            <person name="Bostan H."/>
            <person name="Rolling W."/>
            <person name="Curaba J."/>
            <person name="Simon P."/>
        </authorList>
    </citation>
    <scope>NUCLEOTIDE SEQUENCE</scope>
    <source>
        <tissue evidence="3">Leaf</tissue>
    </source>
</reference>
<dbReference type="PANTHER" id="PTHR47864">
    <property type="entry name" value="TRANSMEMBRANE PROTEIN"/>
    <property type="match status" value="1"/>
</dbReference>
<dbReference type="PANTHER" id="PTHR47864:SF2">
    <property type="entry name" value="MYB_SANT-LIKE DNA-BINDING DOMAIN PROTEIN"/>
    <property type="match status" value="1"/>
</dbReference>
<dbReference type="EMBL" id="CP093343">
    <property type="protein sequence ID" value="WOG85075.1"/>
    <property type="molecule type" value="Genomic_DNA"/>
</dbReference>
<gene>
    <name evidence="2" type="ORF">DCAR_003999</name>
    <name evidence="3" type="ORF">DCAR_0104262</name>
</gene>
<dbReference type="Proteomes" id="UP000077755">
    <property type="component" value="Chromosome 1"/>
</dbReference>
<name>A0A162B8G8_DAUCS</name>
<dbReference type="Gramene" id="KZN11343">
    <property type="protein sequence ID" value="KZN11343"/>
    <property type="gene ID" value="DCAR_003999"/>
</dbReference>
<protein>
    <recommendedName>
        <fullName evidence="1">At2g29880-like C-terminal domain-containing protein</fullName>
    </recommendedName>
</protein>
<proteinExistence type="predicted"/>
<dbReference type="InterPro" id="IPR056253">
    <property type="entry name" value="At2g29880-like_C"/>
</dbReference>
<dbReference type="EMBL" id="LNRQ01000001">
    <property type="protein sequence ID" value="KZN11343.1"/>
    <property type="molecule type" value="Genomic_DNA"/>
</dbReference>